<dbReference type="InterPro" id="IPR002347">
    <property type="entry name" value="SDR_fam"/>
</dbReference>
<keyword evidence="2 3" id="KW-0560">Oxidoreductase</keyword>
<proteinExistence type="inferred from homology"/>
<dbReference type="PANTHER" id="PTHR43639">
    <property type="entry name" value="OXIDOREDUCTASE, SHORT-CHAIN DEHYDROGENASE/REDUCTASE FAMILY (AFU_ORTHOLOGUE AFUA_5G02870)"/>
    <property type="match status" value="1"/>
</dbReference>
<name>A0AA40X2J7_9GAMM</name>
<dbReference type="RefSeq" id="WP_152198558.1">
    <property type="nucleotide sequence ID" value="NZ_JADMKS010000004.1"/>
</dbReference>
<dbReference type="PRINTS" id="PR00081">
    <property type="entry name" value="GDHRDH"/>
</dbReference>
<evidence type="ECO:0000256" key="1">
    <source>
        <dbReference type="ARBA" id="ARBA00006484"/>
    </source>
</evidence>
<comment type="similarity">
    <text evidence="1">Belongs to the short-chain dehydrogenases/reductases (SDR) family.</text>
</comment>
<dbReference type="NCBIfam" id="NF005559">
    <property type="entry name" value="PRK07231.1"/>
    <property type="match status" value="1"/>
</dbReference>
<dbReference type="Pfam" id="PF13561">
    <property type="entry name" value="adh_short_C2"/>
    <property type="match status" value="1"/>
</dbReference>
<reference evidence="3" key="2">
    <citation type="submission" date="2022-09" db="EMBL/GenBank/DDBJ databases">
        <title>Rouxiella aceris sp. nov., isolated from tree sap and emended description of the genus Rhouxiella.</title>
        <authorList>
            <person name="Kim I.S."/>
        </authorList>
    </citation>
    <scope>NUCLEOTIDE SEQUENCE</scope>
    <source>
        <strain evidence="3">SAP-2</strain>
    </source>
</reference>
<reference evidence="3" key="1">
    <citation type="submission" date="2020-11" db="EMBL/GenBank/DDBJ databases">
        <authorList>
            <person name="Lee S.D."/>
        </authorList>
    </citation>
    <scope>NUCLEOTIDE SEQUENCE</scope>
    <source>
        <strain evidence="3">SAP-2</strain>
    </source>
</reference>
<sequence length="249" mass="25756">MSQTLSEKVAVVTGASKGIGAAIARNLALHGASVVVNYASSKAGAEWVVSDIVSRGGSAVAIQGDVSLAEDAQRVIEAAISSFGRLDILVNNAGVYEFNPLESISEDHFHRVFNINVLAPLLTIQAASQHLKEGGSIINIGSNITTMTPPSSTVYVASKKAAEGITAVLAKELGARKIRVNTVSPGPTQTEGTAAFMSEPNEMTRAMIAQTPLGRMGLPEDIASAVSFLASDEAGWITGEVLTVSGGHK</sequence>
<evidence type="ECO:0000313" key="3">
    <source>
        <dbReference type="EMBL" id="MBF6637129.1"/>
    </source>
</evidence>
<dbReference type="GO" id="GO:0047936">
    <property type="term" value="F:glucose 1-dehydrogenase [NAD(P)+] activity"/>
    <property type="evidence" value="ECO:0007669"/>
    <property type="project" value="UniProtKB-EC"/>
</dbReference>
<dbReference type="InterPro" id="IPR036291">
    <property type="entry name" value="NAD(P)-bd_dom_sf"/>
</dbReference>
<protein>
    <submittedName>
        <fullName evidence="3">Glucose 1-dehydrogenase</fullName>
        <ecNumber evidence="3">1.1.1.47</ecNumber>
    </submittedName>
</protein>
<gene>
    <name evidence="3" type="ORF">ITX54_10745</name>
</gene>
<dbReference type="InterPro" id="IPR020904">
    <property type="entry name" value="Sc_DH/Rdtase_CS"/>
</dbReference>
<comment type="caution">
    <text evidence="3">The sequence shown here is derived from an EMBL/GenBank/DDBJ whole genome shotgun (WGS) entry which is preliminary data.</text>
</comment>
<evidence type="ECO:0000313" key="4">
    <source>
        <dbReference type="Proteomes" id="UP000705283"/>
    </source>
</evidence>
<organism evidence="3 4">
    <name type="scientific">Rouxiella silvae</name>
    <dbReference type="NCBI Taxonomy" id="1646373"/>
    <lineage>
        <taxon>Bacteria</taxon>
        <taxon>Pseudomonadati</taxon>
        <taxon>Pseudomonadota</taxon>
        <taxon>Gammaproteobacteria</taxon>
        <taxon>Enterobacterales</taxon>
        <taxon>Yersiniaceae</taxon>
        <taxon>Rouxiella</taxon>
    </lineage>
</organism>
<dbReference type="FunFam" id="3.40.50.720:FF:000084">
    <property type="entry name" value="Short-chain dehydrogenase reductase"/>
    <property type="match status" value="1"/>
</dbReference>
<dbReference type="PRINTS" id="PR00080">
    <property type="entry name" value="SDRFAMILY"/>
</dbReference>
<dbReference type="AlphaFoldDB" id="A0AA40X2J7"/>
<accession>A0AA40X2J7</accession>
<dbReference type="PANTHER" id="PTHR43639:SF1">
    <property type="entry name" value="SHORT-CHAIN DEHYDROGENASE_REDUCTASE FAMILY PROTEIN"/>
    <property type="match status" value="1"/>
</dbReference>
<dbReference type="Proteomes" id="UP000705283">
    <property type="component" value="Unassembled WGS sequence"/>
</dbReference>
<dbReference type="EC" id="1.1.1.47" evidence="3"/>
<dbReference type="Gene3D" id="3.40.50.720">
    <property type="entry name" value="NAD(P)-binding Rossmann-like Domain"/>
    <property type="match status" value="1"/>
</dbReference>
<dbReference type="SUPFAM" id="SSF51735">
    <property type="entry name" value="NAD(P)-binding Rossmann-fold domains"/>
    <property type="match status" value="1"/>
</dbReference>
<dbReference type="EMBL" id="JADMKS010000004">
    <property type="protein sequence ID" value="MBF6637129.1"/>
    <property type="molecule type" value="Genomic_DNA"/>
</dbReference>
<evidence type="ECO:0000256" key="2">
    <source>
        <dbReference type="ARBA" id="ARBA00023002"/>
    </source>
</evidence>
<dbReference type="PROSITE" id="PS00061">
    <property type="entry name" value="ADH_SHORT"/>
    <property type="match status" value="1"/>
</dbReference>